<protein>
    <recommendedName>
        <fullName evidence="2">histidine kinase</fullName>
        <ecNumber evidence="2">2.7.13.3</ecNumber>
    </recommendedName>
</protein>
<dbReference type="AlphaFoldDB" id="A0A0B6S3H8"/>
<comment type="catalytic activity">
    <reaction evidence="1">
        <text>ATP + protein L-histidine = ADP + protein N-phospho-L-histidine.</text>
        <dbReference type="EC" id="2.7.13.3"/>
    </reaction>
</comment>
<gene>
    <name evidence="4" type="ORF">BGL_2c21720</name>
</gene>
<proteinExistence type="predicted"/>
<dbReference type="SMART" id="SM00388">
    <property type="entry name" value="HisKA"/>
    <property type="match status" value="1"/>
</dbReference>
<dbReference type="RefSeq" id="WP_042628532.1">
    <property type="nucleotide sequence ID" value="NZ_CP002581.1"/>
</dbReference>
<dbReference type="KEGG" id="bgp:BGL_2c21720"/>
<evidence type="ECO:0000256" key="2">
    <source>
        <dbReference type="ARBA" id="ARBA00012438"/>
    </source>
</evidence>
<evidence type="ECO:0000313" key="4">
    <source>
        <dbReference type="EMBL" id="AJK50233.1"/>
    </source>
</evidence>
<reference evidence="5" key="1">
    <citation type="submission" date="2011-03" db="EMBL/GenBank/DDBJ databases">
        <authorList>
            <person name="Voget S."/>
            <person name="Streit W.R."/>
            <person name="Jaeger K.E."/>
            <person name="Daniel R."/>
        </authorList>
    </citation>
    <scope>NUCLEOTIDE SEQUENCE [LARGE SCALE GENOMIC DNA]</scope>
    <source>
        <strain evidence="5">PG1</strain>
    </source>
</reference>
<dbReference type="EC" id="2.7.13.3" evidence="2"/>
<evidence type="ECO:0000313" key="5">
    <source>
        <dbReference type="Proteomes" id="UP000031838"/>
    </source>
</evidence>
<dbReference type="Pfam" id="PF00512">
    <property type="entry name" value="HisKA"/>
    <property type="match status" value="1"/>
</dbReference>
<evidence type="ECO:0000259" key="3">
    <source>
        <dbReference type="SMART" id="SM00388"/>
    </source>
</evidence>
<dbReference type="EMBL" id="CP002581">
    <property type="protein sequence ID" value="AJK50233.1"/>
    <property type="molecule type" value="Genomic_DNA"/>
</dbReference>
<sequence length="262" mass="27704">MTLSHDDPAAALLRERAARYVTENALFAREQALSVASHDLRSPLNAMHSWAYVLERQLPPGDAALQRALDGIRIGIEQQTKLISAALDAPRADTRTLALAHQSCALTPLVDEVAALARVALGDARAVDLATALEAAPDASLNADRERLAQTLWSMTVFAIEAGAPGAAVTLACDARRAADTVSFEVSFTPEPAALVEPSLPHALDSGARREALLERDARRPPWALALCHRVALAHGGSFTPPVLEAGSAARIVLTLPRTATA</sequence>
<feature type="domain" description="Signal transduction histidine kinase dimerisation/phosphoacceptor" evidence="3">
    <location>
        <begin position="28"/>
        <end position="95"/>
    </location>
</feature>
<evidence type="ECO:0000256" key="1">
    <source>
        <dbReference type="ARBA" id="ARBA00000085"/>
    </source>
</evidence>
<dbReference type="GO" id="GO:0000155">
    <property type="term" value="F:phosphorelay sensor kinase activity"/>
    <property type="evidence" value="ECO:0007669"/>
    <property type="project" value="InterPro"/>
</dbReference>
<keyword evidence="5" id="KW-1185">Reference proteome</keyword>
<dbReference type="InterPro" id="IPR003661">
    <property type="entry name" value="HisK_dim/P_dom"/>
</dbReference>
<dbReference type="SUPFAM" id="SSF47384">
    <property type="entry name" value="Homodimeric domain of signal transducing histidine kinase"/>
    <property type="match status" value="1"/>
</dbReference>
<dbReference type="Proteomes" id="UP000031838">
    <property type="component" value="Chromosome 2"/>
</dbReference>
<dbReference type="InterPro" id="IPR036097">
    <property type="entry name" value="HisK_dim/P_sf"/>
</dbReference>
<accession>A0A0B6S3H8</accession>
<reference evidence="4 5" key="2">
    <citation type="journal article" date="2016" name="Appl. Microbiol. Biotechnol.">
        <title>Mutations improving production and secretion of extracellular lipase by Burkholderia glumae PG1.</title>
        <authorList>
            <person name="Knapp A."/>
            <person name="Voget S."/>
            <person name="Gao R."/>
            <person name="Zaburannyi N."/>
            <person name="Krysciak D."/>
            <person name="Breuer M."/>
            <person name="Hauer B."/>
            <person name="Streit W.R."/>
            <person name="Muller R."/>
            <person name="Daniel R."/>
            <person name="Jaeger K.E."/>
        </authorList>
    </citation>
    <scope>NUCLEOTIDE SEQUENCE [LARGE SCALE GENOMIC DNA]</scope>
    <source>
        <strain evidence="4 5">PG1</strain>
    </source>
</reference>
<name>A0A0B6S3H8_BURPL</name>
<organism evidence="4 5">
    <name type="scientific">Burkholderia plantarii</name>
    <dbReference type="NCBI Taxonomy" id="41899"/>
    <lineage>
        <taxon>Bacteria</taxon>
        <taxon>Pseudomonadati</taxon>
        <taxon>Pseudomonadota</taxon>
        <taxon>Betaproteobacteria</taxon>
        <taxon>Burkholderiales</taxon>
        <taxon>Burkholderiaceae</taxon>
        <taxon>Burkholderia</taxon>
    </lineage>
</organism>
<dbReference type="CDD" id="cd00082">
    <property type="entry name" value="HisKA"/>
    <property type="match status" value="1"/>
</dbReference>
<keyword evidence="4" id="KW-0418">Kinase</keyword>
<dbReference type="HOGENOM" id="CLU_000445_89_11_4"/>
<keyword evidence="4" id="KW-0808">Transferase</keyword>
<dbReference type="Gene3D" id="1.10.287.130">
    <property type="match status" value="1"/>
</dbReference>